<reference evidence="8" key="1">
    <citation type="journal article" date="2014" name="Genome Announc.">
        <title>Draft Genome Sequences of a Phylogenetically Diverse Suite of Pseudomonas syringae Strains from Multiple Source Populations.</title>
        <authorList>
            <person name="Baltrus D.A."/>
            <person name="Yourstone S."/>
            <person name="Lind A."/>
            <person name="Guilbaud C."/>
            <person name="Sands D.C."/>
            <person name="Jones C.D."/>
            <person name="Morris C.E."/>
            <person name="Dangl J.L."/>
        </authorList>
    </citation>
    <scope>NUCLEOTIDE SEQUENCE</scope>
    <source>
        <strain evidence="8">CC1417</strain>
    </source>
</reference>
<sequence length="398" mass="43496">MSKDYLAFFTSLFLSRLADQILLFIVPLVVFQTTHSASWAGFAFFVESLPRFLAFPICGALCDTFPPVRILHISQVYRALVCLLAMVLYGVFGGLVWLMLLSALCGVLTTQGIMAREVLMPHVFQRYSYTRTLSYSQIADQTGLVLGPLVAVLLLNIWPWHWAVSGCAVLFLLADLAMLVWQRTRESEHDVWERKSGGAWQSMNIAVRHILRLTELKNLITLAVGVNLIVGVTLATCAAMVIGEYSADQDTYATLQMAGAGTTILILFFLARVVVPLRILGPLAYVMTVVGAFVCALSPALTGYAAGFLLIVGFDKMFNVYLRNIRQRVIPREDFGKTVGVMTLLNNLSQPAAGLLVALQAGPLGIRVIIVIVGLLSALLGALALWLFAGRTVPVVTD</sequence>
<evidence type="ECO:0000256" key="5">
    <source>
        <dbReference type="ARBA" id="ARBA00022989"/>
    </source>
</evidence>
<evidence type="ECO:0000256" key="4">
    <source>
        <dbReference type="ARBA" id="ARBA00022692"/>
    </source>
</evidence>
<dbReference type="AlphaFoldDB" id="A0AAU8LJ46"/>
<gene>
    <name evidence="8" type="ORF">N011_04720</name>
</gene>
<evidence type="ECO:0000313" key="8">
    <source>
        <dbReference type="EMBL" id="XCN68605.1"/>
    </source>
</evidence>
<dbReference type="RefSeq" id="WP_024694294.1">
    <property type="nucleotide sequence ID" value="NZ_CP159362.1"/>
</dbReference>
<keyword evidence="6 7" id="KW-0472">Membrane</keyword>
<organism evidence="8">
    <name type="scientific">Pseudomonas syringae CC1417</name>
    <dbReference type="NCBI Taxonomy" id="1357272"/>
    <lineage>
        <taxon>Bacteria</taxon>
        <taxon>Pseudomonadati</taxon>
        <taxon>Pseudomonadota</taxon>
        <taxon>Gammaproteobacteria</taxon>
        <taxon>Pseudomonadales</taxon>
        <taxon>Pseudomonadaceae</taxon>
        <taxon>Pseudomonas</taxon>
        <taxon>Pseudomonas syringae</taxon>
    </lineage>
</organism>
<dbReference type="EMBL" id="CP159362">
    <property type="protein sequence ID" value="XCN68605.1"/>
    <property type="molecule type" value="Genomic_DNA"/>
</dbReference>
<evidence type="ECO:0000256" key="7">
    <source>
        <dbReference type="SAM" id="Phobius"/>
    </source>
</evidence>
<keyword evidence="4 7" id="KW-0812">Transmembrane</keyword>
<keyword evidence="3" id="KW-1003">Cell membrane</keyword>
<dbReference type="CDD" id="cd06173">
    <property type="entry name" value="MFS_MefA_like"/>
    <property type="match status" value="1"/>
</dbReference>
<name>A0AAU8LJ46_PSESX</name>
<feature type="transmembrane region" description="Helical" evidence="7">
    <location>
        <begin position="219"/>
        <end position="242"/>
    </location>
</feature>
<protein>
    <submittedName>
        <fullName evidence="8">MFS transporter</fullName>
    </submittedName>
</protein>
<evidence type="ECO:0000256" key="1">
    <source>
        <dbReference type="ARBA" id="ARBA00004651"/>
    </source>
</evidence>
<evidence type="ECO:0000256" key="2">
    <source>
        <dbReference type="ARBA" id="ARBA00022448"/>
    </source>
</evidence>
<dbReference type="Pfam" id="PF07690">
    <property type="entry name" value="MFS_1"/>
    <property type="match status" value="1"/>
</dbReference>
<feature type="transmembrane region" description="Helical" evidence="7">
    <location>
        <begin position="42"/>
        <end position="65"/>
    </location>
</feature>
<comment type="subcellular location">
    <subcellularLocation>
        <location evidence="1">Cell membrane</location>
        <topology evidence="1">Multi-pass membrane protein</topology>
    </subcellularLocation>
</comment>
<feature type="transmembrane region" description="Helical" evidence="7">
    <location>
        <begin position="160"/>
        <end position="181"/>
    </location>
</feature>
<keyword evidence="5 7" id="KW-1133">Transmembrane helix</keyword>
<feature type="transmembrane region" description="Helical" evidence="7">
    <location>
        <begin position="364"/>
        <end position="389"/>
    </location>
</feature>
<dbReference type="GO" id="GO:0022857">
    <property type="term" value="F:transmembrane transporter activity"/>
    <property type="evidence" value="ECO:0007669"/>
    <property type="project" value="InterPro"/>
</dbReference>
<dbReference type="InterPro" id="IPR036259">
    <property type="entry name" value="MFS_trans_sf"/>
</dbReference>
<dbReference type="PANTHER" id="PTHR23513">
    <property type="entry name" value="INTEGRAL MEMBRANE EFFLUX PROTEIN-RELATED"/>
    <property type="match status" value="1"/>
</dbReference>
<reference evidence="8" key="2">
    <citation type="submission" date="2024-07" db="EMBL/GenBank/DDBJ databases">
        <title>A complete genome sequence for Pseudomonas syringae CC1417.</title>
        <authorList>
            <person name="Baltrus D.A."/>
        </authorList>
    </citation>
    <scope>NUCLEOTIDE SEQUENCE</scope>
    <source>
        <strain evidence="8">CC1417</strain>
    </source>
</reference>
<feature type="transmembrane region" description="Helical" evidence="7">
    <location>
        <begin position="254"/>
        <end position="271"/>
    </location>
</feature>
<feature type="transmembrane region" description="Helical" evidence="7">
    <location>
        <begin position="283"/>
        <end position="314"/>
    </location>
</feature>
<keyword evidence="2" id="KW-0813">Transport</keyword>
<evidence type="ECO:0000256" key="3">
    <source>
        <dbReference type="ARBA" id="ARBA00022475"/>
    </source>
</evidence>
<proteinExistence type="predicted"/>
<dbReference type="PANTHER" id="PTHR23513:SF9">
    <property type="entry name" value="ENTEROBACTIN EXPORTER ENTS"/>
    <property type="match status" value="1"/>
</dbReference>
<feature type="transmembrane region" description="Helical" evidence="7">
    <location>
        <begin position="77"/>
        <end position="100"/>
    </location>
</feature>
<dbReference type="InterPro" id="IPR011701">
    <property type="entry name" value="MFS"/>
</dbReference>
<dbReference type="Gene3D" id="1.20.1250.20">
    <property type="entry name" value="MFS general substrate transporter like domains"/>
    <property type="match status" value="1"/>
</dbReference>
<accession>A0AAU8LJ46</accession>
<evidence type="ECO:0000256" key="6">
    <source>
        <dbReference type="ARBA" id="ARBA00023136"/>
    </source>
</evidence>
<dbReference type="SUPFAM" id="SSF103473">
    <property type="entry name" value="MFS general substrate transporter"/>
    <property type="match status" value="1"/>
</dbReference>
<dbReference type="GO" id="GO:0005886">
    <property type="term" value="C:plasma membrane"/>
    <property type="evidence" value="ECO:0007669"/>
    <property type="project" value="UniProtKB-SubCell"/>
</dbReference>